<keyword evidence="3" id="KW-1185">Reference proteome</keyword>
<protein>
    <recommendedName>
        <fullName evidence="1">Peptidase M16 C-terminal domain-containing protein</fullName>
    </recommendedName>
</protein>
<proteinExistence type="predicted"/>
<accession>A0ABQ5QGH2</accession>
<comment type="caution">
    <text evidence="2">The sequence shown here is derived from an EMBL/GenBank/DDBJ whole genome shotgun (WGS) entry which is preliminary data.</text>
</comment>
<dbReference type="InterPro" id="IPR007863">
    <property type="entry name" value="Peptidase_M16_C"/>
</dbReference>
<evidence type="ECO:0000313" key="2">
    <source>
        <dbReference type="EMBL" id="GLH73453.1"/>
    </source>
</evidence>
<dbReference type="EMBL" id="BSDE01000003">
    <property type="protein sequence ID" value="GLH73453.1"/>
    <property type="molecule type" value="Genomic_DNA"/>
</dbReference>
<evidence type="ECO:0000313" key="3">
    <source>
        <dbReference type="Proteomes" id="UP001165069"/>
    </source>
</evidence>
<dbReference type="PANTHER" id="PTHR11851">
    <property type="entry name" value="METALLOPROTEASE"/>
    <property type="match status" value="1"/>
</dbReference>
<feature type="domain" description="Peptidase M16 C-terminal" evidence="1">
    <location>
        <begin position="108"/>
        <end position="288"/>
    </location>
</feature>
<evidence type="ECO:0000259" key="1">
    <source>
        <dbReference type="Pfam" id="PF05193"/>
    </source>
</evidence>
<dbReference type="Gene3D" id="3.30.830.10">
    <property type="entry name" value="Metalloenzyme, LuxS/M16 peptidase-like"/>
    <property type="match status" value="2"/>
</dbReference>
<sequence>MQVPADKLDDRIEFLAGTISTSIDDSSSSISMRFMEQDLKEGLDLFMQVLLQPAFAQNRIDLAKMNMRKSLDSRNDSASSITNYQLGYLLNGENHYSTAAMTTSSLDSLTRDDCRSFHQGLMHPGNMAIAVSGRFEKKTMLDILNATVGRLKPMGEARISRKVPAPEHTRQPGIYVVDKNVPQSTVRIVIPGLRRTDSDWHAAVVMNQILGGGGFSSRLMKHLRSDEGLTYGVETRVSPGTYWTGDFICGLQTKNRSVPYALRLILDEIDLIRRSPVADDELKVIKDAIVQAYPSEWGNKQAVANRLAEEWMEGWPVDWWVNYREKIQSVTAEEVLRVAKKYLDPTRVVILVVGKAAEVEAGDEKDHPGLLKDVANLPLRRLSLRDPETNRIVDSK</sequence>
<dbReference type="InterPro" id="IPR050361">
    <property type="entry name" value="MPP/UQCRC_Complex"/>
</dbReference>
<dbReference type="SUPFAM" id="SSF63411">
    <property type="entry name" value="LuxS/MPP-like metallohydrolase"/>
    <property type="match status" value="2"/>
</dbReference>
<organism evidence="2 3">
    <name type="scientific">Geothrix limicola</name>
    <dbReference type="NCBI Taxonomy" id="2927978"/>
    <lineage>
        <taxon>Bacteria</taxon>
        <taxon>Pseudomonadati</taxon>
        <taxon>Acidobacteriota</taxon>
        <taxon>Holophagae</taxon>
        <taxon>Holophagales</taxon>
        <taxon>Holophagaceae</taxon>
        <taxon>Geothrix</taxon>
    </lineage>
</organism>
<gene>
    <name evidence="2" type="ORF">GETHLI_19550</name>
</gene>
<dbReference type="Pfam" id="PF05193">
    <property type="entry name" value="Peptidase_M16_C"/>
    <property type="match status" value="1"/>
</dbReference>
<dbReference type="PANTHER" id="PTHR11851:SF225">
    <property type="entry name" value="NON-PEPTIDASE HOMOLOG YMXG"/>
    <property type="match status" value="1"/>
</dbReference>
<name>A0ABQ5QGH2_9BACT</name>
<dbReference type="Proteomes" id="UP001165069">
    <property type="component" value="Unassembled WGS sequence"/>
</dbReference>
<dbReference type="InterPro" id="IPR011249">
    <property type="entry name" value="Metalloenz_LuxS/M16"/>
</dbReference>
<reference evidence="2 3" key="1">
    <citation type="journal article" date="2023" name="Antonie Van Leeuwenhoek">
        <title>Mesoterricola silvestris gen. nov., sp. nov., Mesoterricola sediminis sp. nov., Geothrix oryzae sp. nov., Geothrix edaphica sp. nov., Geothrix rubra sp. nov., and Geothrix limicola sp. nov., six novel members of Acidobacteriota isolated from soils.</title>
        <authorList>
            <person name="Itoh H."/>
            <person name="Sugisawa Y."/>
            <person name="Mise K."/>
            <person name="Xu Z."/>
            <person name="Kuniyasu M."/>
            <person name="Ushijima N."/>
            <person name="Kawano K."/>
            <person name="Kobayashi E."/>
            <person name="Shiratori Y."/>
            <person name="Masuda Y."/>
            <person name="Senoo K."/>
        </authorList>
    </citation>
    <scope>NUCLEOTIDE SEQUENCE [LARGE SCALE GENOMIC DNA]</scope>
    <source>
        <strain evidence="2 3">Red804</strain>
    </source>
</reference>